<evidence type="ECO:0000313" key="1">
    <source>
        <dbReference type="EMBL" id="PIE33108.1"/>
    </source>
</evidence>
<dbReference type="EMBL" id="PDSK01000103">
    <property type="protein sequence ID" value="PIE33108.1"/>
    <property type="molecule type" value="Genomic_DNA"/>
</dbReference>
<accession>A0A2G6KBQ6</accession>
<dbReference type="Gene3D" id="3.90.1200.10">
    <property type="match status" value="1"/>
</dbReference>
<dbReference type="InterPro" id="IPR029063">
    <property type="entry name" value="SAM-dependent_MTases_sf"/>
</dbReference>
<reference evidence="1 2" key="1">
    <citation type="submission" date="2017-10" db="EMBL/GenBank/DDBJ databases">
        <title>Novel microbial diversity and functional potential in the marine mammal oral microbiome.</title>
        <authorList>
            <person name="Dudek N.K."/>
            <person name="Sun C.L."/>
            <person name="Burstein D."/>
            <person name="Kantor R.S."/>
            <person name="Aliaga Goltsman D.S."/>
            <person name="Bik E.M."/>
            <person name="Thomas B.C."/>
            <person name="Banfield J.F."/>
            <person name="Relman D.A."/>
        </authorList>
    </citation>
    <scope>NUCLEOTIDE SEQUENCE [LARGE SCALE GENOMIC DNA]</scope>
    <source>
        <strain evidence="1">DOLJORAL78_47_16</strain>
    </source>
</reference>
<sequence>MSATEFRCPKCNGEFRESLPMECRDCSSSFEVKDGIVDFRCARKDYYFSPIPKRRMLRLLDAEETTDPIEQLVRSFSEGGGQKSSWLYNLNQYACRVLLYLQPDSTVLDLGFGLGKVIEQIAPHVAKVYTMDLTREHLVLTHKHVRHFDIEEKVTLIAGGDGRYLPFPDNSIDVVFLSGTLGQIPDPDELRDAKNTLLHRGLAKVFPSHRKHNPYYRQIAYLEDVRRILKDDGQVFCEPQNRLNYEHFMERANPHSLSHYRSFFLQFLSNTYSILFRKNPEQRSLYSIFGYNRLFRKVGFQVVDFFSLGFDHGTLRHISPISRGIPYWQKQSPDTLKEKVKHYKYFVPMYGLVASVSEKPQKRHLDQCIAQIEQVLCKDFDGAVITLKDFSMTEKEKAVITGSIDKQDIIIKLPFSFQSLQEEQQNALLLQQAHELFANNLTFWPKCLTVGEFEDIHYFVEECVIGEPLKNILETEGRTARLEMVEDVLERMNPSCSQKMTTRLTDDFYEQEVNQKLEKLNHFILDTGVRKTLHQHFYDLLYGMEFWMGYVHGDFSISNILCTHDDKCKVIDWAGFLSNGMVILDVLYFLNSVQRGCTSGSSLLQPVKLLASDRWPVPEEEDFFQRQCKRCGIAMSERKALAHLYWLRHLTTGVPDHLFYGRLKVKTKIQEFIDYAIVRH</sequence>
<dbReference type="AlphaFoldDB" id="A0A2G6KBQ6"/>
<gene>
    <name evidence="1" type="ORF">CSA56_13060</name>
</gene>
<name>A0A2G6KBQ6_9BACT</name>
<dbReference type="InterPro" id="IPR011009">
    <property type="entry name" value="Kinase-like_dom_sf"/>
</dbReference>
<dbReference type="SUPFAM" id="SSF53335">
    <property type="entry name" value="S-adenosyl-L-methionine-dependent methyltransferases"/>
    <property type="match status" value="1"/>
</dbReference>
<dbReference type="Proteomes" id="UP000230821">
    <property type="component" value="Unassembled WGS sequence"/>
</dbReference>
<dbReference type="Pfam" id="PF13489">
    <property type="entry name" value="Methyltransf_23"/>
    <property type="match status" value="1"/>
</dbReference>
<evidence type="ECO:0000313" key="2">
    <source>
        <dbReference type="Proteomes" id="UP000230821"/>
    </source>
</evidence>
<proteinExistence type="predicted"/>
<dbReference type="CDD" id="cd02440">
    <property type="entry name" value="AdoMet_MTases"/>
    <property type="match status" value="1"/>
</dbReference>
<dbReference type="SUPFAM" id="SSF56112">
    <property type="entry name" value="Protein kinase-like (PK-like)"/>
    <property type="match status" value="1"/>
</dbReference>
<dbReference type="Gene3D" id="3.40.50.150">
    <property type="entry name" value="Vaccinia Virus protein VP39"/>
    <property type="match status" value="1"/>
</dbReference>
<protein>
    <submittedName>
        <fullName evidence="1">Uncharacterized protein</fullName>
    </submittedName>
</protein>
<organism evidence="1 2">
    <name type="scientific">candidate division KSB3 bacterium</name>
    <dbReference type="NCBI Taxonomy" id="2044937"/>
    <lineage>
        <taxon>Bacteria</taxon>
        <taxon>candidate division KSB3</taxon>
    </lineage>
</organism>
<comment type="caution">
    <text evidence="1">The sequence shown here is derived from an EMBL/GenBank/DDBJ whole genome shotgun (WGS) entry which is preliminary data.</text>
</comment>